<gene>
    <name evidence="4" type="primary">CRRSP38_0</name>
    <name evidence="4" type="ORF">CK203_027052</name>
</gene>
<evidence type="ECO:0000256" key="2">
    <source>
        <dbReference type="ARBA" id="ARBA00022737"/>
    </source>
</evidence>
<dbReference type="Gene3D" id="3.30.430.20">
    <property type="entry name" value="Gnk2 domain, C-X8-C-X2-C motif"/>
    <property type="match status" value="2"/>
</dbReference>
<dbReference type="AlphaFoldDB" id="A0A438HRQ5"/>
<reference evidence="4 5" key="1">
    <citation type="journal article" date="2018" name="PLoS Genet.">
        <title>Population sequencing reveals clonal diversity and ancestral inbreeding in the grapevine cultivar Chardonnay.</title>
        <authorList>
            <person name="Roach M.J."/>
            <person name="Johnson D.L."/>
            <person name="Bohlmann J."/>
            <person name="van Vuuren H.J."/>
            <person name="Jones S.J."/>
            <person name="Pretorius I.S."/>
            <person name="Schmidt S.A."/>
            <person name="Borneman A.R."/>
        </authorList>
    </citation>
    <scope>NUCLEOTIDE SEQUENCE [LARGE SCALE GENOMIC DNA]</scope>
    <source>
        <strain evidence="5">cv. Chardonnay</strain>
        <tissue evidence="4">Leaf</tissue>
    </source>
</reference>
<evidence type="ECO:0000313" key="5">
    <source>
        <dbReference type="Proteomes" id="UP000288805"/>
    </source>
</evidence>
<dbReference type="PANTHER" id="PTHR32099">
    <property type="entry name" value="CYSTEINE-RICH REPEAT SECRETORY PROTEIN"/>
    <property type="match status" value="1"/>
</dbReference>
<keyword evidence="1" id="KW-0732">Signal</keyword>
<evidence type="ECO:0000313" key="4">
    <source>
        <dbReference type="EMBL" id="RVW87136.1"/>
    </source>
</evidence>
<keyword evidence="2" id="KW-0677">Repeat</keyword>
<evidence type="ECO:0000259" key="3">
    <source>
        <dbReference type="PROSITE" id="PS51473"/>
    </source>
</evidence>
<feature type="domain" description="Gnk2-homologous" evidence="3">
    <location>
        <begin position="120"/>
        <end position="225"/>
    </location>
</feature>
<protein>
    <submittedName>
        <fullName evidence="4">Cysteine-rich repeat secretory protein 38</fullName>
    </submittedName>
</protein>
<dbReference type="InterPro" id="IPR038408">
    <property type="entry name" value="GNK2_sf"/>
</dbReference>
<dbReference type="EMBL" id="QGNW01000186">
    <property type="protein sequence ID" value="RVW87136.1"/>
    <property type="molecule type" value="Genomic_DNA"/>
</dbReference>
<dbReference type="CDD" id="cd23509">
    <property type="entry name" value="Gnk2-like"/>
    <property type="match status" value="2"/>
</dbReference>
<organism evidence="4 5">
    <name type="scientific">Vitis vinifera</name>
    <name type="common">Grape</name>
    <dbReference type="NCBI Taxonomy" id="29760"/>
    <lineage>
        <taxon>Eukaryota</taxon>
        <taxon>Viridiplantae</taxon>
        <taxon>Streptophyta</taxon>
        <taxon>Embryophyta</taxon>
        <taxon>Tracheophyta</taxon>
        <taxon>Spermatophyta</taxon>
        <taxon>Magnoliopsida</taxon>
        <taxon>eudicotyledons</taxon>
        <taxon>Gunneridae</taxon>
        <taxon>Pentapetalae</taxon>
        <taxon>rosids</taxon>
        <taxon>Vitales</taxon>
        <taxon>Vitaceae</taxon>
        <taxon>Viteae</taxon>
        <taxon>Vitis</taxon>
    </lineage>
</organism>
<accession>A0A438HRQ5</accession>
<comment type="caution">
    <text evidence="4">The sequence shown here is derived from an EMBL/GenBank/DDBJ whole genome shotgun (WGS) entry which is preliminary data.</text>
</comment>
<dbReference type="Proteomes" id="UP000288805">
    <property type="component" value="Unassembled WGS sequence"/>
</dbReference>
<feature type="domain" description="Gnk2-homologous" evidence="3">
    <location>
        <begin position="13"/>
        <end position="116"/>
    </location>
</feature>
<dbReference type="InterPro" id="IPR002902">
    <property type="entry name" value="GNK2"/>
</dbReference>
<proteinExistence type="predicted"/>
<dbReference type="Pfam" id="PF01657">
    <property type="entry name" value="Stress-antifung"/>
    <property type="match status" value="2"/>
</dbReference>
<dbReference type="PROSITE" id="PS51473">
    <property type="entry name" value="GNK2"/>
    <property type="match status" value="2"/>
</dbReference>
<dbReference type="PANTHER" id="PTHR32099:SF30">
    <property type="entry name" value="OS03G0564600 PROTEIN"/>
    <property type="match status" value="1"/>
</dbReference>
<evidence type="ECO:0000256" key="1">
    <source>
        <dbReference type="ARBA" id="ARBA00022729"/>
    </source>
</evidence>
<sequence length="292" mass="32243">MLLFGHCHADTNVSAGTECSEADNSTLENSFQTNLNNLLDSLSSNVPLNNGFYRATMGKSSHKIYGLVQCRGDVSARDCANCTKESVAVALHQCSKSKQVGVWFTWCFLRYSDENFFGVVEPSFAAIDYGADFDDPVVVSKGLAFMGGLISGAPKQRLMFQMAVLDVGESGNRYGMAQCTRDISRTDCSKCLDAQLGGLGSTLSNKRGWEIYGKSCSMWYHDYQFYTNISTTTASEVTQSTILLFIPAVDDHEYEIHHFFTNLIRFLLLGAFDHMVVDLKSGAAEPKTVKIR</sequence>
<name>A0A438HRQ5_VITVI</name>